<evidence type="ECO:0000313" key="1">
    <source>
        <dbReference type="EMBL" id="TFL04463.1"/>
    </source>
</evidence>
<keyword evidence="2" id="KW-1185">Reference proteome</keyword>
<dbReference type="EMBL" id="ML178818">
    <property type="protein sequence ID" value="TFL04463.1"/>
    <property type="molecule type" value="Genomic_DNA"/>
</dbReference>
<gene>
    <name evidence="1" type="ORF">BDV98DRAFT_318064</name>
</gene>
<name>A0A5C3QR46_9AGAR</name>
<accession>A0A5C3QR46</accession>
<organism evidence="1 2">
    <name type="scientific">Pterulicium gracile</name>
    <dbReference type="NCBI Taxonomy" id="1884261"/>
    <lineage>
        <taxon>Eukaryota</taxon>
        <taxon>Fungi</taxon>
        <taxon>Dikarya</taxon>
        <taxon>Basidiomycota</taxon>
        <taxon>Agaricomycotina</taxon>
        <taxon>Agaricomycetes</taxon>
        <taxon>Agaricomycetidae</taxon>
        <taxon>Agaricales</taxon>
        <taxon>Pleurotineae</taxon>
        <taxon>Pterulaceae</taxon>
        <taxon>Pterulicium</taxon>
    </lineage>
</organism>
<dbReference type="AlphaFoldDB" id="A0A5C3QR46"/>
<dbReference type="Proteomes" id="UP000305067">
    <property type="component" value="Unassembled WGS sequence"/>
</dbReference>
<evidence type="ECO:0000313" key="2">
    <source>
        <dbReference type="Proteomes" id="UP000305067"/>
    </source>
</evidence>
<sequence>MLNAARSYADWVVNEELFISLQGRRSPNQSRPEGTVFSLNRELTEVYRSLLVYVDNSSRTAVYLGLTEAHARGVRVALTAFDYNAVYMQLAPTWPRLAPKQNLRVHRNTGRSNAPLKPTPGPRPTLQRSITMLERIVSLSKEIRTQSKQMLVGHSNSSNVSSTTWGSFSACSIS</sequence>
<proteinExistence type="predicted"/>
<reference evidence="1 2" key="1">
    <citation type="journal article" date="2019" name="Nat. Ecol. Evol.">
        <title>Megaphylogeny resolves global patterns of mushroom evolution.</title>
        <authorList>
            <person name="Varga T."/>
            <person name="Krizsan K."/>
            <person name="Foldi C."/>
            <person name="Dima B."/>
            <person name="Sanchez-Garcia M."/>
            <person name="Sanchez-Ramirez S."/>
            <person name="Szollosi G.J."/>
            <person name="Szarkandi J.G."/>
            <person name="Papp V."/>
            <person name="Albert L."/>
            <person name="Andreopoulos W."/>
            <person name="Angelini C."/>
            <person name="Antonin V."/>
            <person name="Barry K.W."/>
            <person name="Bougher N.L."/>
            <person name="Buchanan P."/>
            <person name="Buyck B."/>
            <person name="Bense V."/>
            <person name="Catcheside P."/>
            <person name="Chovatia M."/>
            <person name="Cooper J."/>
            <person name="Damon W."/>
            <person name="Desjardin D."/>
            <person name="Finy P."/>
            <person name="Geml J."/>
            <person name="Haridas S."/>
            <person name="Hughes K."/>
            <person name="Justo A."/>
            <person name="Karasinski D."/>
            <person name="Kautmanova I."/>
            <person name="Kiss B."/>
            <person name="Kocsube S."/>
            <person name="Kotiranta H."/>
            <person name="LaButti K.M."/>
            <person name="Lechner B.E."/>
            <person name="Liimatainen K."/>
            <person name="Lipzen A."/>
            <person name="Lukacs Z."/>
            <person name="Mihaltcheva S."/>
            <person name="Morgado L.N."/>
            <person name="Niskanen T."/>
            <person name="Noordeloos M.E."/>
            <person name="Ohm R.A."/>
            <person name="Ortiz-Santana B."/>
            <person name="Ovrebo C."/>
            <person name="Racz N."/>
            <person name="Riley R."/>
            <person name="Savchenko A."/>
            <person name="Shiryaev A."/>
            <person name="Soop K."/>
            <person name="Spirin V."/>
            <person name="Szebenyi C."/>
            <person name="Tomsovsky M."/>
            <person name="Tulloss R.E."/>
            <person name="Uehling J."/>
            <person name="Grigoriev I.V."/>
            <person name="Vagvolgyi C."/>
            <person name="Papp T."/>
            <person name="Martin F.M."/>
            <person name="Miettinen O."/>
            <person name="Hibbett D.S."/>
            <person name="Nagy L.G."/>
        </authorList>
    </citation>
    <scope>NUCLEOTIDE SEQUENCE [LARGE SCALE GENOMIC DNA]</scope>
    <source>
        <strain evidence="1 2">CBS 309.79</strain>
    </source>
</reference>
<protein>
    <submittedName>
        <fullName evidence="1">Uncharacterized protein</fullName>
    </submittedName>
</protein>